<reference evidence="3 4" key="1">
    <citation type="journal article" date="2016" name="Nat. Commun.">
        <title>Thousands of microbial genomes shed light on interconnected biogeochemical processes in an aquifer system.</title>
        <authorList>
            <person name="Anantharaman K."/>
            <person name="Brown C.T."/>
            <person name="Hug L.A."/>
            <person name="Sharon I."/>
            <person name="Castelle C.J."/>
            <person name="Probst A.J."/>
            <person name="Thomas B.C."/>
            <person name="Singh A."/>
            <person name="Wilkins M.J."/>
            <person name="Karaoz U."/>
            <person name="Brodie E.L."/>
            <person name="Williams K.H."/>
            <person name="Hubbard S.S."/>
            <person name="Banfield J.F."/>
        </authorList>
    </citation>
    <scope>NUCLEOTIDE SEQUENCE [LARGE SCALE GENOMIC DNA]</scope>
</reference>
<comment type="caution">
    <text evidence="3">The sequence shown here is derived from an EMBL/GenBank/DDBJ whole genome shotgun (WGS) entry which is preliminary data.</text>
</comment>
<dbReference type="PANTHER" id="PTHR33713:SF6">
    <property type="entry name" value="ANTITOXIN YEFM"/>
    <property type="match status" value="1"/>
</dbReference>
<proteinExistence type="inferred from homology"/>
<dbReference type="Proteomes" id="UP000178187">
    <property type="component" value="Unassembled WGS sequence"/>
</dbReference>
<dbReference type="SUPFAM" id="SSF143120">
    <property type="entry name" value="YefM-like"/>
    <property type="match status" value="1"/>
</dbReference>
<evidence type="ECO:0000313" key="4">
    <source>
        <dbReference type="Proteomes" id="UP000178187"/>
    </source>
</evidence>
<dbReference type="AlphaFoldDB" id="A0A1G1KQB0"/>
<evidence type="ECO:0000313" key="3">
    <source>
        <dbReference type="EMBL" id="OGW95144.1"/>
    </source>
</evidence>
<dbReference type="NCBIfam" id="TIGR01552">
    <property type="entry name" value="phd_fam"/>
    <property type="match status" value="1"/>
</dbReference>
<dbReference type="PANTHER" id="PTHR33713">
    <property type="entry name" value="ANTITOXIN YAFN-RELATED"/>
    <property type="match status" value="1"/>
</dbReference>
<dbReference type="Gene3D" id="1.10.1220.170">
    <property type="match status" value="1"/>
</dbReference>
<dbReference type="InterPro" id="IPR051405">
    <property type="entry name" value="phD/YefM_antitoxin"/>
</dbReference>
<dbReference type="InterPro" id="IPR036165">
    <property type="entry name" value="YefM-like_sf"/>
</dbReference>
<comment type="function">
    <text evidence="2">Antitoxin component of a type II toxin-antitoxin (TA) system.</text>
</comment>
<name>A0A1G1KQB0_9BACT</name>
<organism evidence="3 4">
    <name type="scientific">Candidatus Danuiimicrobium aquiferis</name>
    <dbReference type="NCBI Taxonomy" id="1801832"/>
    <lineage>
        <taxon>Bacteria</taxon>
        <taxon>Pseudomonadati</taxon>
        <taxon>Candidatus Omnitrophota</taxon>
        <taxon>Candidatus Danuiimicrobium</taxon>
    </lineage>
</organism>
<gene>
    <name evidence="3" type="ORF">A3G33_04225</name>
</gene>
<dbReference type="InterPro" id="IPR006442">
    <property type="entry name" value="Antitoxin_Phd/YefM"/>
</dbReference>
<dbReference type="EMBL" id="MHFR01000068">
    <property type="protein sequence ID" value="OGW95144.1"/>
    <property type="molecule type" value="Genomic_DNA"/>
</dbReference>
<protein>
    <recommendedName>
        <fullName evidence="2">Antitoxin</fullName>
    </recommendedName>
</protein>
<evidence type="ECO:0000256" key="2">
    <source>
        <dbReference type="RuleBase" id="RU362080"/>
    </source>
</evidence>
<dbReference type="Gene3D" id="3.40.1620.10">
    <property type="entry name" value="YefM-like domain"/>
    <property type="match status" value="1"/>
</dbReference>
<dbReference type="Pfam" id="PF02604">
    <property type="entry name" value="PhdYeFM_antitox"/>
    <property type="match status" value="1"/>
</dbReference>
<comment type="similarity">
    <text evidence="1 2">Belongs to the phD/YefM antitoxin family.</text>
</comment>
<accession>A0A1G1KQB0</accession>
<sequence length="86" mass="9613">MNYMNLAEAKDKLSQLIKDSAETTEPVTITVHGRKEAVLISLTEYESLLETIQILKNQKLVKKIAGALNEVKQGRVVSFKVIKKDA</sequence>
<evidence type="ECO:0000256" key="1">
    <source>
        <dbReference type="ARBA" id="ARBA00009981"/>
    </source>
</evidence>